<dbReference type="InterPro" id="IPR008928">
    <property type="entry name" value="6-hairpin_glycosidase_sf"/>
</dbReference>
<dbReference type="InterPro" id="IPR016518">
    <property type="entry name" value="Alpha-L-fucosidase"/>
</dbReference>
<evidence type="ECO:0000313" key="7">
    <source>
        <dbReference type="Proteomes" id="UP000638353"/>
    </source>
</evidence>
<gene>
    <name evidence="6" type="ORF">GCM10010334_38770</name>
</gene>
<dbReference type="GO" id="GO:0004560">
    <property type="term" value="F:alpha-L-fucosidase activity"/>
    <property type="evidence" value="ECO:0007669"/>
    <property type="project" value="InterPro"/>
</dbReference>
<dbReference type="AlphaFoldDB" id="A0A919CB09"/>
<dbReference type="Gene3D" id="1.50.10.10">
    <property type="match status" value="1"/>
</dbReference>
<dbReference type="PIRSF" id="PIRSF007663">
    <property type="entry name" value="UCP007663"/>
    <property type="match status" value="1"/>
</dbReference>
<dbReference type="Pfam" id="PF14498">
    <property type="entry name" value="Glyco_hyd_65N_2"/>
    <property type="match status" value="1"/>
</dbReference>
<dbReference type="RefSeq" id="WP_189824495.1">
    <property type="nucleotide sequence ID" value="NZ_BMVC01000007.1"/>
</dbReference>
<dbReference type="InterPro" id="IPR006311">
    <property type="entry name" value="TAT_signal"/>
</dbReference>
<evidence type="ECO:0000256" key="1">
    <source>
        <dbReference type="SAM" id="MobiDB-lite"/>
    </source>
</evidence>
<proteinExistence type="predicted"/>
<dbReference type="GO" id="GO:0005975">
    <property type="term" value="P:carbohydrate metabolic process"/>
    <property type="evidence" value="ECO:0007669"/>
    <property type="project" value="InterPro"/>
</dbReference>
<evidence type="ECO:0000259" key="5">
    <source>
        <dbReference type="Pfam" id="PF22124"/>
    </source>
</evidence>
<feature type="compositionally biased region" description="Low complexity" evidence="1">
    <location>
        <begin position="30"/>
        <end position="54"/>
    </location>
</feature>
<feature type="domain" description="Glycosyl hydrolase family 95 N-terminal" evidence="3">
    <location>
        <begin position="67"/>
        <end position="315"/>
    </location>
</feature>
<feature type="signal peptide" evidence="2">
    <location>
        <begin position="1"/>
        <end position="29"/>
    </location>
</feature>
<comment type="caution">
    <text evidence="6">The sequence shown here is derived from an EMBL/GenBank/DDBJ whole genome shotgun (WGS) entry which is preliminary data.</text>
</comment>
<dbReference type="PANTHER" id="PTHR31084">
    <property type="entry name" value="ALPHA-L-FUCOSIDASE 2"/>
    <property type="match status" value="1"/>
</dbReference>
<evidence type="ECO:0000313" key="6">
    <source>
        <dbReference type="EMBL" id="GHC97411.1"/>
    </source>
</evidence>
<evidence type="ECO:0008006" key="8">
    <source>
        <dbReference type="Google" id="ProtNLM"/>
    </source>
</evidence>
<accession>A0A919CB09</accession>
<protein>
    <recommendedName>
        <fullName evidence="8">Glycoside hydrolase family 95 protein</fullName>
    </recommendedName>
</protein>
<dbReference type="Proteomes" id="UP000638353">
    <property type="component" value="Unassembled WGS sequence"/>
</dbReference>
<dbReference type="EMBL" id="BMVC01000007">
    <property type="protein sequence ID" value="GHC97411.1"/>
    <property type="molecule type" value="Genomic_DNA"/>
</dbReference>
<feature type="chain" id="PRO_5037242255" description="Glycoside hydrolase family 95 protein" evidence="2">
    <location>
        <begin position="30"/>
        <end position="837"/>
    </location>
</feature>
<feature type="region of interest" description="Disordered" evidence="1">
    <location>
        <begin position="30"/>
        <end position="66"/>
    </location>
</feature>
<keyword evidence="2" id="KW-0732">Signal</keyword>
<evidence type="ECO:0000256" key="2">
    <source>
        <dbReference type="SAM" id="SignalP"/>
    </source>
</evidence>
<feature type="domain" description="Alpha fucosidase A-like C-terminal" evidence="4">
    <location>
        <begin position="738"/>
        <end position="835"/>
    </location>
</feature>
<dbReference type="InterPro" id="IPR054363">
    <property type="entry name" value="GH95_cat"/>
</dbReference>
<reference evidence="6" key="1">
    <citation type="journal article" date="2014" name="Int. J. Syst. Evol. Microbiol.">
        <title>Complete genome sequence of Corynebacterium casei LMG S-19264T (=DSM 44701T), isolated from a smear-ripened cheese.</title>
        <authorList>
            <consortium name="US DOE Joint Genome Institute (JGI-PGF)"/>
            <person name="Walter F."/>
            <person name="Albersmeier A."/>
            <person name="Kalinowski J."/>
            <person name="Ruckert C."/>
        </authorList>
    </citation>
    <scope>NUCLEOTIDE SEQUENCE</scope>
    <source>
        <strain evidence="6">JCM 4637</strain>
    </source>
</reference>
<organism evidence="6 7">
    <name type="scientific">Streptomyces finlayi</name>
    <dbReference type="NCBI Taxonomy" id="67296"/>
    <lineage>
        <taxon>Bacteria</taxon>
        <taxon>Bacillati</taxon>
        <taxon>Actinomycetota</taxon>
        <taxon>Actinomycetes</taxon>
        <taxon>Kitasatosporales</taxon>
        <taxon>Streptomycetaceae</taxon>
        <taxon>Streptomyces</taxon>
    </lineage>
</organism>
<dbReference type="PANTHER" id="PTHR31084:SF19">
    <property type="entry name" value="GLYCOSYL HYDROLASE FAMILY 95 N-TERMINAL DOMAIN-CONTAINING PROTEIN"/>
    <property type="match status" value="1"/>
</dbReference>
<evidence type="ECO:0000259" key="3">
    <source>
        <dbReference type="Pfam" id="PF14498"/>
    </source>
</evidence>
<dbReference type="InterPro" id="IPR012341">
    <property type="entry name" value="6hp_glycosidase-like_sf"/>
</dbReference>
<reference evidence="6" key="2">
    <citation type="submission" date="2020-09" db="EMBL/GenBank/DDBJ databases">
        <authorList>
            <person name="Sun Q."/>
            <person name="Ohkuma M."/>
        </authorList>
    </citation>
    <scope>NUCLEOTIDE SEQUENCE</scope>
    <source>
        <strain evidence="6">JCM 4637</strain>
    </source>
</reference>
<feature type="domain" description="Glycosyl hydrolase family 95 catalytic" evidence="5">
    <location>
        <begin position="341"/>
        <end position="736"/>
    </location>
</feature>
<dbReference type="PROSITE" id="PS51318">
    <property type="entry name" value="TAT"/>
    <property type="match status" value="1"/>
</dbReference>
<dbReference type="Gene3D" id="2.70.98.50">
    <property type="entry name" value="putative glycoside hydrolase family protein from bacillus halodurans"/>
    <property type="match status" value="1"/>
</dbReference>
<dbReference type="Pfam" id="PF21307">
    <property type="entry name" value="Glyco_hydro_95_C"/>
    <property type="match status" value="1"/>
</dbReference>
<dbReference type="Pfam" id="PF22124">
    <property type="entry name" value="Glyco_hydro_95_cat"/>
    <property type="match status" value="1"/>
</dbReference>
<name>A0A919CB09_9ACTN</name>
<dbReference type="InterPro" id="IPR049053">
    <property type="entry name" value="AFCA-like_C"/>
</dbReference>
<dbReference type="SUPFAM" id="SSF48208">
    <property type="entry name" value="Six-hairpin glycosidases"/>
    <property type="match status" value="1"/>
</dbReference>
<dbReference type="InterPro" id="IPR027414">
    <property type="entry name" value="GH95_N_dom"/>
</dbReference>
<evidence type="ECO:0000259" key="4">
    <source>
        <dbReference type="Pfam" id="PF21307"/>
    </source>
</evidence>
<sequence>MTLSRRQALALSSVLATGAVLPTALPAGAAVPSGPAPDGTSAVPAPAPDGAAAPPAGPVPPAEGHTLWYDRPATNWEREALPLGSGDLGVKVFGGVATEQLQLNEKSLWTGGPGSKEGYDHGNWPAPRPGALDEVRRIIDAQGSMDPDEVSRRLGNPTYSTPAGIVPGFGNYQNFGSLVLDFPGAPAAPQAYRRHLDLNNALAGVSYRDAAGITFTREYFASHPARAVVGRLTADRPGQISFTLRIDPAQPGATTTAKDGRITVKGALADNGLRYEGQVQVVTRGGTRTESGGRITVTGADSAVLVLSAGTDYADRHPTYRGADPHGRVESAVTRAAAQPYERVRAAHIADHRRLYDRVRLDIGQRMPADVPTDKLLAGYKADPKSPADRALETLFFRYGRYLLIASSRPGSLLPANLQGVWNNSNTPPWNADYHTNINIQMNYWPAEIANLAETAEPYHALVDALRPPGRRTAREMFGTPEGWVVHQNTNPYGYTGVHDWSTSFWMPEANGWLVQQMYEHYLFGRDRTYLRTRAYPVMKEAARFWLANLHTDPRDGTLVVSPSYSPEQGEFTAGASISQQIVFDLLTNTAEASEVLGIDRELRSQLKETLRKLDPGLRIGKWGQLQEWKTDVDDPANTHRHVSHLFALHPGRQIEPGTKFAEAAKVSLTARGDGGTGWSKAWKINFWALLGDGDHAAKMLGEQLKSSTLPNLWDTHPPFQIDGNFGATAGIAEMLLQSRHGTVQVLPALPSAWAAKGSYDGLRARGGFTVGVDWQEGRPTEIRITSTAGGTAKVRHPALAGRVKVVRGGGGSVTYAAKDGVLVVPTRAGETYRIRP</sequence>